<evidence type="ECO:0000313" key="2">
    <source>
        <dbReference type="EMBL" id="VDO91792.1"/>
    </source>
</evidence>
<gene>
    <name evidence="2" type="ORF">HPBE_LOCUS12351</name>
</gene>
<proteinExistence type="predicted"/>
<sequence>MDTIERRVQVVLAVIVVVKGRRRIDGDYMEGQLLRCCFSPLWSRWPETGRLSRPPVASVSSLTQLRRTLPLNSPPRCEPPSDDDCPTGDDDADRR</sequence>
<name>A0A183FVJ7_HELPZ</name>
<dbReference type="Proteomes" id="UP000050761">
    <property type="component" value="Unassembled WGS sequence"/>
</dbReference>
<reference evidence="2 3" key="1">
    <citation type="submission" date="2018-11" db="EMBL/GenBank/DDBJ databases">
        <authorList>
            <consortium name="Pathogen Informatics"/>
        </authorList>
    </citation>
    <scope>NUCLEOTIDE SEQUENCE [LARGE SCALE GENOMIC DNA]</scope>
</reference>
<dbReference type="WBParaSite" id="HPBE_0001235001-mRNA-1">
    <property type="protein sequence ID" value="HPBE_0001235001-mRNA-1"/>
    <property type="gene ID" value="HPBE_0001235001"/>
</dbReference>
<evidence type="ECO:0000256" key="1">
    <source>
        <dbReference type="SAM" id="MobiDB-lite"/>
    </source>
</evidence>
<keyword evidence="3" id="KW-1185">Reference proteome</keyword>
<feature type="region of interest" description="Disordered" evidence="1">
    <location>
        <begin position="50"/>
        <end position="95"/>
    </location>
</feature>
<accession>A0A3P8D636</accession>
<dbReference type="AlphaFoldDB" id="A0A183FVJ7"/>
<organism evidence="3 4">
    <name type="scientific">Heligmosomoides polygyrus</name>
    <name type="common">Parasitic roundworm</name>
    <dbReference type="NCBI Taxonomy" id="6339"/>
    <lineage>
        <taxon>Eukaryota</taxon>
        <taxon>Metazoa</taxon>
        <taxon>Ecdysozoa</taxon>
        <taxon>Nematoda</taxon>
        <taxon>Chromadorea</taxon>
        <taxon>Rhabditida</taxon>
        <taxon>Rhabditina</taxon>
        <taxon>Rhabditomorpha</taxon>
        <taxon>Strongyloidea</taxon>
        <taxon>Heligmosomidae</taxon>
        <taxon>Heligmosomoides</taxon>
    </lineage>
</organism>
<evidence type="ECO:0000313" key="4">
    <source>
        <dbReference type="WBParaSite" id="HPBE_0001235001-mRNA-1"/>
    </source>
</evidence>
<evidence type="ECO:0000313" key="3">
    <source>
        <dbReference type="Proteomes" id="UP000050761"/>
    </source>
</evidence>
<feature type="compositionally biased region" description="Acidic residues" evidence="1">
    <location>
        <begin position="80"/>
        <end position="95"/>
    </location>
</feature>
<dbReference type="EMBL" id="UZAH01027463">
    <property type="protein sequence ID" value="VDO91792.1"/>
    <property type="molecule type" value="Genomic_DNA"/>
</dbReference>
<protein>
    <submittedName>
        <fullName evidence="4">Secreted protein</fullName>
    </submittedName>
</protein>
<accession>A0A183FVJ7</accession>
<reference evidence="4" key="2">
    <citation type="submission" date="2019-09" db="UniProtKB">
        <authorList>
            <consortium name="WormBaseParasite"/>
        </authorList>
    </citation>
    <scope>IDENTIFICATION</scope>
</reference>